<sequence length="267" mass="30489">MNKYWQIFKISFAQEFAYRLNFIMWRVRNIMQIILVYFLWSSVFADPSRQVFGYNREKILTYVFGILVLRAIVLSARVVDMAGEIANGEITNYLVKPISYFKYWASRDAASKLLNLSFATVEVIVLYFIFQPQIFIQTDFLILVSTALSVGFAVVLFFCLLFLVNLVTFWMPENGWAAQFLFIAIITEFASGGVFPLDIFPAAFQKALYCLPFPYLLFFPLQVYLGKIGGLTLVGGLGMAGVWILILILAVKVVWLKGIKNYSAEGR</sequence>
<dbReference type="Pfam" id="PF06182">
    <property type="entry name" value="ABC2_membrane_6"/>
    <property type="match status" value="1"/>
</dbReference>
<evidence type="ECO:0000313" key="2">
    <source>
        <dbReference type="EMBL" id="PIP57235.1"/>
    </source>
</evidence>
<dbReference type="EMBL" id="PCSV01000016">
    <property type="protein sequence ID" value="PIP57235.1"/>
    <property type="molecule type" value="Genomic_DNA"/>
</dbReference>
<feature type="transmembrane region" description="Helical" evidence="1">
    <location>
        <begin position="231"/>
        <end position="255"/>
    </location>
</feature>
<keyword evidence="1" id="KW-0812">Transmembrane</keyword>
<feature type="transmembrane region" description="Helical" evidence="1">
    <location>
        <begin position="142"/>
        <end position="164"/>
    </location>
</feature>
<comment type="caution">
    <text evidence="2">The sequence shown here is derived from an EMBL/GenBank/DDBJ whole genome shotgun (WGS) entry which is preliminary data.</text>
</comment>
<dbReference type="AlphaFoldDB" id="A0A2H0BHU3"/>
<dbReference type="PANTHER" id="PTHR36832:SF1">
    <property type="entry name" value="SLR1174 PROTEIN"/>
    <property type="match status" value="1"/>
</dbReference>
<dbReference type="Proteomes" id="UP000230759">
    <property type="component" value="Unassembled WGS sequence"/>
</dbReference>
<evidence type="ECO:0000313" key="3">
    <source>
        <dbReference type="Proteomes" id="UP000230759"/>
    </source>
</evidence>
<keyword evidence="1" id="KW-0472">Membrane</keyword>
<protein>
    <recommendedName>
        <fullName evidence="4">ABC transporter permease</fullName>
    </recommendedName>
</protein>
<evidence type="ECO:0008006" key="4">
    <source>
        <dbReference type="Google" id="ProtNLM"/>
    </source>
</evidence>
<name>A0A2H0BHU3_9BACT</name>
<dbReference type="PANTHER" id="PTHR36832">
    <property type="entry name" value="SLR1174 PROTEIN-RELATED"/>
    <property type="match status" value="1"/>
</dbReference>
<feature type="transmembrane region" description="Helical" evidence="1">
    <location>
        <begin position="30"/>
        <end position="47"/>
    </location>
</feature>
<reference evidence="2 3" key="1">
    <citation type="submission" date="2017-09" db="EMBL/GenBank/DDBJ databases">
        <title>Depth-based differentiation of microbial function through sediment-hosted aquifers and enrichment of novel symbionts in the deep terrestrial subsurface.</title>
        <authorList>
            <person name="Probst A.J."/>
            <person name="Ladd B."/>
            <person name="Jarett J.K."/>
            <person name="Geller-Mcgrath D.E."/>
            <person name="Sieber C.M."/>
            <person name="Emerson J.B."/>
            <person name="Anantharaman K."/>
            <person name="Thomas B.C."/>
            <person name="Malmstrom R."/>
            <person name="Stieglmeier M."/>
            <person name="Klingl A."/>
            <person name="Woyke T."/>
            <person name="Ryan C.M."/>
            <person name="Banfield J.F."/>
        </authorList>
    </citation>
    <scope>NUCLEOTIDE SEQUENCE [LARGE SCALE GENOMIC DNA]</scope>
    <source>
        <strain evidence="2">CG22_combo_CG10-13_8_21_14_all_45_10</strain>
    </source>
</reference>
<keyword evidence="1" id="KW-1133">Transmembrane helix</keyword>
<evidence type="ECO:0000256" key="1">
    <source>
        <dbReference type="SAM" id="Phobius"/>
    </source>
</evidence>
<dbReference type="InterPro" id="IPR010390">
    <property type="entry name" value="ABC-2_transporter-like"/>
</dbReference>
<proteinExistence type="predicted"/>
<organism evidence="2 3">
    <name type="scientific">Candidatus Woesebacteria bacterium CG22_combo_CG10-13_8_21_14_all_45_10</name>
    <dbReference type="NCBI Taxonomy" id="1975060"/>
    <lineage>
        <taxon>Bacteria</taxon>
        <taxon>Candidatus Woeseibacteriota</taxon>
    </lineage>
</organism>
<feature type="transmembrane region" description="Helical" evidence="1">
    <location>
        <begin position="176"/>
        <end position="195"/>
    </location>
</feature>
<accession>A0A2H0BHU3</accession>
<feature type="transmembrane region" description="Helical" evidence="1">
    <location>
        <begin position="59"/>
        <end position="79"/>
    </location>
</feature>
<feature type="transmembrane region" description="Helical" evidence="1">
    <location>
        <begin position="113"/>
        <end position="130"/>
    </location>
</feature>
<gene>
    <name evidence="2" type="ORF">COX04_00560</name>
</gene>